<dbReference type="InterPro" id="IPR036393">
    <property type="entry name" value="AceGlu_kinase-like_sf"/>
</dbReference>
<keyword evidence="5 8" id="KW-0547">Nucleotide-binding</keyword>
<dbReference type="FunFam" id="3.40.1160.10:FF:000004">
    <property type="entry name" value="Acetylglutamate kinase"/>
    <property type="match status" value="1"/>
</dbReference>
<dbReference type="CDD" id="cd04250">
    <property type="entry name" value="AAK_NAGK-C"/>
    <property type="match status" value="1"/>
</dbReference>
<keyword evidence="7 8" id="KW-0067">ATP-binding</keyword>
<reference evidence="10" key="2">
    <citation type="submission" date="2019-04" db="EMBL/GenBank/DDBJ databases">
        <authorList>
            <person name="Pasella M."/>
        </authorList>
    </citation>
    <scope>NUCLEOTIDE SEQUENCE</scope>
    <source>
        <strain evidence="10">15261_9</strain>
    </source>
</reference>
<keyword evidence="2 8" id="KW-0055">Arginine biosynthesis</keyword>
<feature type="site" description="Transition state stabilizer" evidence="8">
    <location>
        <position position="33"/>
    </location>
</feature>
<dbReference type="AlphaFoldDB" id="A0A4D6WXC4"/>
<sequence>MLNNLDLEKFSFLSSQDILDFKNKYFGSIFVIKYGGAAMKNDNLKYKVIQDLVFLHSLGIHLILVHGGGPFINDWLLKLNIKPQFNDGIRVTDHTTMEVVEMVLSGKINKELVGLLSTFNVSAIGLSGKDSNLITASPLFNSLNNYVGKIESINNKILNLLLQSNYIPVLASIGLDSSNNTYNINADTVASSIAISMNAKKLVLLTDISGIMLDINDNSTLLKQLNLSTVNQLKANNTIYGGMIPKVDCCINALLSNIDSTHIIDGRVEHALLYEMLTPARLGSMIVLD</sequence>
<evidence type="ECO:0000256" key="5">
    <source>
        <dbReference type="ARBA" id="ARBA00022741"/>
    </source>
</evidence>
<protein>
    <recommendedName>
        <fullName evidence="8">Acetylglutamate kinase</fullName>
        <ecNumber evidence="8">2.7.2.8</ecNumber>
    </recommendedName>
    <alternativeName>
        <fullName evidence="8">N-acetyl-L-glutamate 5-phosphotransferase</fullName>
    </alternativeName>
    <alternativeName>
        <fullName evidence="8">NAG kinase</fullName>
        <shortName evidence="8">NAGK</shortName>
    </alternativeName>
</protein>
<dbReference type="InterPro" id="IPR004662">
    <property type="entry name" value="AcgluKinase_fam"/>
</dbReference>
<comment type="similarity">
    <text evidence="8">Belongs to the acetylglutamate kinase family. ArgB subfamily.</text>
</comment>
<dbReference type="HAMAP" id="MF_00082">
    <property type="entry name" value="ArgB"/>
    <property type="match status" value="1"/>
</dbReference>
<keyword evidence="6 8" id="KW-0418">Kinase</keyword>
<feature type="binding site" evidence="8">
    <location>
        <position position="183"/>
    </location>
    <ligand>
        <name>substrate</name>
    </ligand>
</feature>
<dbReference type="UniPathway" id="UPA00068">
    <property type="reaction ID" value="UER00107"/>
</dbReference>
<evidence type="ECO:0000256" key="4">
    <source>
        <dbReference type="ARBA" id="ARBA00022679"/>
    </source>
</evidence>
<organism evidence="10">
    <name type="scientific">Haraldiophyllum bonnemaisonii</name>
    <dbReference type="NCBI Taxonomy" id="167977"/>
    <lineage>
        <taxon>Eukaryota</taxon>
        <taxon>Rhodophyta</taxon>
        <taxon>Florideophyceae</taxon>
        <taxon>Rhodymeniophycidae</taxon>
        <taxon>Ceramiales</taxon>
        <taxon>Delesseriaceae</taxon>
        <taxon>Haraldiophyllum</taxon>
    </lineage>
</organism>
<accession>A0A4D6WXC4</accession>
<evidence type="ECO:0000259" key="9">
    <source>
        <dbReference type="Pfam" id="PF00696"/>
    </source>
</evidence>
<keyword evidence="10" id="KW-0934">Plastid</keyword>
<feature type="binding site" evidence="8">
    <location>
        <begin position="68"/>
        <end position="69"/>
    </location>
    <ligand>
        <name>substrate</name>
    </ligand>
</feature>
<reference evidence="10" key="1">
    <citation type="journal article" date="2019" name="Mol. Phylogenet. Evol.">
        <title>Morphological evolution and classification of the red algal order Ceramiales inferred using plastid phylogenomics.</title>
        <authorList>
            <person name="Diaz-Tapia P."/>
            <person name="Pasella M.M."/>
            <person name="Verbruggen H."/>
            <person name="Maggs C.A."/>
        </authorList>
    </citation>
    <scope>NUCLEOTIDE SEQUENCE</scope>
    <source>
        <strain evidence="10">15261_9</strain>
    </source>
</reference>
<evidence type="ECO:0000256" key="6">
    <source>
        <dbReference type="ARBA" id="ARBA00022777"/>
    </source>
</evidence>
<dbReference type="GO" id="GO:0005524">
    <property type="term" value="F:ATP binding"/>
    <property type="evidence" value="ECO:0007669"/>
    <property type="project" value="UniProtKB-UniRule"/>
</dbReference>
<gene>
    <name evidence="8 10" type="primary">argB</name>
</gene>
<evidence type="ECO:0000256" key="2">
    <source>
        <dbReference type="ARBA" id="ARBA00022571"/>
    </source>
</evidence>
<dbReference type="PANTHER" id="PTHR23342:SF0">
    <property type="entry name" value="N-ACETYLGLUTAMATE SYNTHASE, MITOCHONDRIAL"/>
    <property type="match status" value="1"/>
</dbReference>
<feature type="binding site" evidence="8">
    <location>
        <position position="90"/>
    </location>
    <ligand>
        <name>substrate</name>
    </ligand>
</feature>
<dbReference type="SUPFAM" id="SSF53633">
    <property type="entry name" value="Carbamate kinase-like"/>
    <property type="match status" value="1"/>
</dbReference>
<dbReference type="PANTHER" id="PTHR23342">
    <property type="entry name" value="N-ACETYLGLUTAMATE SYNTHASE"/>
    <property type="match status" value="1"/>
</dbReference>
<dbReference type="InterPro" id="IPR041727">
    <property type="entry name" value="NAGK-C"/>
</dbReference>
<dbReference type="InterPro" id="IPR001057">
    <property type="entry name" value="Glu/AcGlu_kinase"/>
</dbReference>
<dbReference type="GO" id="GO:0042450">
    <property type="term" value="P:L-arginine biosynthetic process via ornithine"/>
    <property type="evidence" value="ECO:0007669"/>
    <property type="project" value="UniProtKB-UniRule"/>
</dbReference>
<dbReference type="Gene3D" id="3.40.1160.10">
    <property type="entry name" value="Acetylglutamate kinase-like"/>
    <property type="match status" value="1"/>
</dbReference>
<keyword evidence="3 8" id="KW-0028">Amino-acid biosynthesis</keyword>
<dbReference type="GO" id="GO:0005737">
    <property type="term" value="C:cytoplasm"/>
    <property type="evidence" value="ECO:0007669"/>
    <property type="project" value="InterPro"/>
</dbReference>
<dbReference type="EMBL" id="MK814678">
    <property type="protein sequence ID" value="QCI07080.1"/>
    <property type="molecule type" value="Genomic_DNA"/>
</dbReference>
<name>A0A4D6WXC4_9FLOR</name>
<comment type="function">
    <text evidence="8">Catalyzes the ATP-dependent phosphorylation of N-acetyl-L-glutamate.</text>
</comment>
<dbReference type="Pfam" id="PF00696">
    <property type="entry name" value="AA_kinase"/>
    <property type="match status" value="1"/>
</dbReference>
<dbReference type="PRINTS" id="PR00474">
    <property type="entry name" value="GLU5KINASE"/>
</dbReference>
<evidence type="ECO:0000256" key="7">
    <source>
        <dbReference type="ARBA" id="ARBA00022840"/>
    </source>
</evidence>
<keyword evidence="4 8" id="KW-0808">Transferase</keyword>
<feature type="site" description="Transition state stabilizer" evidence="8">
    <location>
        <position position="246"/>
    </location>
</feature>
<feature type="domain" description="Aspartate/glutamate/uridylate kinase" evidence="9">
    <location>
        <begin position="29"/>
        <end position="264"/>
    </location>
</feature>
<proteinExistence type="inferred from homology"/>
<evidence type="ECO:0000256" key="8">
    <source>
        <dbReference type="HAMAP-Rule" id="MF_00082"/>
    </source>
</evidence>
<geneLocation type="plastid" evidence="10"/>
<dbReference type="NCBIfam" id="TIGR00761">
    <property type="entry name" value="argB"/>
    <property type="match status" value="1"/>
</dbReference>
<comment type="pathway">
    <text evidence="1 8">Amino-acid biosynthesis; L-arginine biosynthesis; N(2)-acetyl-L-ornithine from L-glutamate: step 2/4.</text>
</comment>
<evidence type="ECO:0000256" key="3">
    <source>
        <dbReference type="ARBA" id="ARBA00022605"/>
    </source>
</evidence>
<comment type="catalytic activity">
    <reaction evidence="8">
        <text>N-acetyl-L-glutamate + ATP = N-acetyl-L-glutamyl 5-phosphate + ADP</text>
        <dbReference type="Rhea" id="RHEA:14629"/>
        <dbReference type="ChEBI" id="CHEBI:30616"/>
        <dbReference type="ChEBI" id="CHEBI:44337"/>
        <dbReference type="ChEBI" id="CHEBI:57936"/>
        <dbReference type="ChEBI" id="CHEBI:456216"/>
        <dbReference type="EC" id="2.7.2.8"/>
    </reaction>
</comment>
<evidence type="ECO:0000256" key="1">
    <source>
        <dbReference type="ARBA" id="ARBA00004828"/>
    </source>
</evidence>
<dbReference type="EC" id="2.7.2.8" evidence="8"/>
<dbReference type="InterPro" id="IPR001048">
    <property type="entry name" value="Asp/Glu/Uridylate_kinase"/>
</dbReference>
<dbReference type="GO" id="GO:0003991">
    <property type="term" value="F:acetylglutamate kinase activity"/>
    <property type="evidence" value="ECO:0007669"/>
    <property type="project" value="UniProtKB-UniRule"/>
</dbReference>
<dbReference type="InterPro" id="IPR037528">
    <property type="entry name" value="ArgB"/>
</dbReference>
<dbReference type="PIRSF" id="PIRSF000728">
    <property type="entry name" value="NAGK"/>
    <property type="match status" value="1"/>
</dbReference>
<evidence type="ECO:0000313" key="10">
    <source>
        <dbReference type="EMBL" id="QCI07080.1"/>
    </source>
</evidence>